<accession>A0A1G7RX92</accession>
<dbReference type="GO" id="GO:0015297">
    <property type="term" value="F:antiporter activity"/>
    <property type="evidence" value="ECO:0007669"/>
    <property type="project" value="InterPro"/>
</dbReference>
<dbReference type="AlphaFoldDB" id="A0A1G7RX92"/>
<evidence type="ECO:0000256" key="6">
    <source>
        <dbReference type="SAM" id="Phobius"/>
    </source>
</evidence>
<keyword evidence="4 6" id="KW-1133">Transmembrane helix</keyword>
<dbReference type="EMBL" id="FNCE01000006">
    <property type="protein sequence ID" value="SDG15443.1"/>
    <property type="molecule type" value="Genomic_DNA"/>
</dbReference>
<comment type="subcellular location">
    <subcellularLocation>
        <location evidence="1">Cell membrane</location>
        <topology evidence="1">Multi-pass membrane protein</topology>
    </subcellularLocation>
</comment>
<feature type="transmembrane region" description="Helical" evidence="6">
    <location>
        <begin position="295"/>
        <end position="316"/>
    </location>
</feature>
<feature type="transmembrane region" description="Helical" evidence="6">
    <location>
        <begin position="150"/>
        <end position="169"/>
    </location>
</feature>
<dbReference type="GO" id="GO:0005886">
    <property type="term" value="C:plasma membrane"/>
    <property type="evidence" value="ECO:0007669"/>
    <property type="project" value="UniProtKB-SubCell"/>
</dbReference>
<evidence type="ECO:0000256" key="1">
    <source>
        <dbReference type="ARBA" id="ARBA00004651"/>
    </source>
</evidence>
<evidence type="ECO:0000256" key="4">
    <source>
        <dbReference type="ARBA" id="ARBA00022989"/>
    </source>
</evidence>
<feature type="transmembrane region" description="Helical" evidence="6">
    <location>
        <begin position="215"/>
        <end position="238"/>
    </location>
</feature>
<keyword evidence="3 6" id="KW-0812">Transmembrane</keyword>
<reference evidence="7 8" key="1">
    <citation type="submission" date="2016-10" db="EMBL/GenBank/DDBJ databases">
        <authorList>
            <person name="de Groot N.N."/>
        </authorList>
    </citation>
    <scope>NUCLEOTIDE SEQUENCE [LARGE SCALE GENOMIC DNA]</scope>
    <source>
        <strain evidence="7 8">DSM 25584</strain>
    </source>
</reference>
<dbReference type="GO" id="GO:0042910">
    <property type="term" value="F:xenobiotic transmembrane transporter activity"/>
    <property type="evidence" value="ECO:0007669"/>
    <property type="project" value="InterPro"/>
</dbReference>
<dbReference type="Proteomes" id="UP000199415">
    <property type="component" value="Unassembled WGS sequence"/>
</dbReference>
<protein>
    <submittedName>
        <fullName evidence="7">Membrane protein involved in the export of O-antigen and teichoic acid</fullName>
    </submittedName>
</protein>
<feature type="transmembrane region" description="Helical" evidence="6">
    <location>
        <begin position="258"/>
        <end position="275"/>
    </location>
</feature>
<keyword evidence="2" id="KW-1003">Cell membrane</keyword>
<keyword evidence="5 6" id="KW-0472">Membrane</keyword>
<dbReference type="STRING" id="1082479.SAMN05216241_10637"/>
<feature type="transmembrane region" description="Helical" evidence="6">
    <location>
        <begin position="85"/>
        <end position="106"/>
    </location>
</feature>
<evidence type="ECO:0000313" key="8">
    <source>
        <dbReference type="Proteomes" id="UP000199415"/>
    </source>
</evidence>
<feature type="transmembrane region" description="Helical" evidence="6">
    <location>
        <begin position="355"/>
        <end position="375"/>
    </location>
</feature>
<evidence type="ECO:0000256" key="5">
    <source>
        <dbReference type="ARBA" id="ARBA00023136"/>
    </source>
</evidence>
<name>A0A1G7RX92_9PROT</name>
<feature type="transmembrane region" description="Helical" evidence="6">
    <location>
        <begin position="381"/>
        <end position="401"/>
    </location>
</feature>
<gene>
    <name evidence="7" type="ORF">SAMN05216241_10637</name>
</gene>
<feature type="transmembrane region" description="Helical" evidence="6">
    <location>
        <begin position="328"/>
        <end position="348"/>
    </location>
</feature>
<sequence>MRRLRTRAAAVTAAKAGRCALGLLLTLALARWLGADAYGGYAAAMAVAQLAAVALAMGLPQLAARDGARHRATGDTGGLAGLRRCLVRHGAGVAVAAVSVAIAGLMVWADRAVTVAATAALAALLVALRLHGEWLVGAGRTLLGELGDGALRRGLFALALIPAVIWLPAAGGTALTAHALAAAGALALVAAMAGRREAHATTADGTDRARYAAALPFLGVAALNVVMANADVLMLGALAGPEAAGPYAVAARLAEMPALALLAVNAAAVPVYARAHTANDPRSAAEAARWTARTLTLLAGGTLALAWLAGPALLPLLGAGFGAGATPLMILAGAQLANAGTGAAAVLLDTAGLQRVTLTGVAAGAAVNLALNAVLIPAHGAVGAAVATGAGLVVWNALLAWQARRRVGIDATPLGLRPAVL</sequence>
<proteinExistence type="predicted"/>
<evidence type="ECO:0000313" key="7">
    <source>
        <dbReference type="EMBL" id="SDG15443.1"/>
    </source>
</evidence>
<dbReference type="PANTHER" id="PTHR30250:SF27">
    <property type="entry name" value="POLYSACCHARIDE BIOSYNTHESIS PROTEIN"/>
    <property type="match status" value="1"/>
</dbReference>
<dbReference type="RefSeq" id="WP_090019993.1">
    <property type="nucleotide sequence ID" value="NZ_FNCE01000006.1"/>
</dbReference>
<organism evidence="7 8">
    <name type="scientific">Limimonas halophila</name>
    <dbReference type="NCBI Taxonomy" id="1082479"/>
    <lineage>
        <taxon>Bacteria</taxon>
        <taxon>Pseudomonadati</taxon>
        <taxon>Pseudomonadota</taxon>
        <taxon>Alphaproteobacteria</taxon>
        <taxon>Rhodospirillales</taxon>
        <taxon>Rhodovibrionaceae</taxon>
        <taxon>Limimonas</taxon>
    </lineage>
</organism>
<dbReference type="PANTHER" id="PTHR30250">
    <property type="entry name" value="PST FAMILY PREDICTED COLANIC ACID TRANSPORTER"/>
    <property type="match status" value="1"/>
</dbReference>
<dbReference type="InterPro" id="IPR002797">
    <property type="entry name" value="Polysacc_synth"/>
</dbReference>
<feature type="transmembrane region" description="Helical" evidence="6">
    <location>
        <begin position="175"/>
        <end position="194"/>
    </location>
</feature>
<keyword evidence="8" id="KW-1185">Reference proteome</keyword>
<feature type="transmembrane region" description="Helical" evidence="6">
    <location>
        <begin position="45"/>
        <end position="64"/>
    </location>
</feature>
<evidence type="ECO:0000256" key="2">
    <source>
        <dbReference type="ARBA" id="ARBA00022475"/>
    </source>
</evidence>
<dbReference type="Pfam" id="PF01943">
    <property type="entry name" value="Polysacc_synt"/>
    <property type="match status" value="1"/>
</dbReference>
<evidence type="ECO:0000256" key="3">
    <source>
        <dbReference type="ARBA" id="ARBA00022692"/>
    </source>
</evidence>
<feature type="transmembrane region" description="Helical" evidence="6">
    <location>
        <begin position="112"/>
        <end position="130"/>
    </location>
</feature>
<dbReference type="InterPro" id="IPR050833">
    <property type="entry name" value="Poly_Biosynth_Transport"/>
</dbReference>